<dbReference type="RefSeq" id="WP_084338852.1">
    <property type="nucleotide sequence ID" value="NZ_CBKZNZ010000109.1"/>
</dbReference>
<evidence type="ECO:0000313" key="3">
    <source>
        <dbReference type="Proteomes" id="UP000198706"/>
    </source>
</evidence>
<dbReference type="OrthoDB" id="7361737at2"/>
<dbReference type="AlphaFoldDB" id="A0A1G9K018"/>
<sequence length="97" mass="10656">MQVEGFFEWLGQVLGSFIRFIVEGLRGFFSLLADAGSSFINGLSKALGMSPSLLGIIVLIIGLLLLFAAFRAFMRKSIMFGLIWLLLALWVLSLVVS</sequence>
<organism evidence="2 3">
    <name type="scientific">Pseudomonas indica</name>
    <dbReference type="NCBI Taxonomy" id="137658"/>
    <lineage>
        <taxon>Bacteria</taxon>
        <taxon>Pseudomonadati</taxon>
        <taxon>Pseudomonadota</taxon>
        <taxon>Gammaproteobacteria</taxon>
        <taxon>Pseudomonadales</taxon>
        <taxon>Pseudomonadaceae</taxon>
        <taxon>Pseudomonas</taxon>
    </lineage>
</organism>
<dbReference type="STRING" id="137658.SAMN05216186_1216"/>
<feature type="transmembrane region" description="Helical" evidence="1">
    <location>
        <begin position="77"/>
        <end position="96"/>
    </location>
</feature>
<evidence type="ECO:0000313" key="2">
    <source>
        <dbReference type="EMBL" id="SDL43121.1"/>
    </source>
</evidence>
<proteinExistence type="predicted"/>
<feature type="transmembrane region" description="Helical" evidence="1">
    <location>
        <begin position="52"/>
        <end position="70"/>
    </location>
</feature>
<accession>A0A1G9K018</accession>
<dbReference type="Proteomes" id="UP000198706">
    <property type="component" value="Unassembled WGS sequence"/>
</dbReference>
<name>A0A1G9K018_9PSED</name>
<keyword evidence="1" id="KW-0472">Membrane</keyword>
<keyword evidence="1" id="KW-1133">Transmembrane helix</keyword>
<keyword evidence="3" id="KW-1185">Reference proteome</keyword>
<gene>
    <name evidence="2" type="ORF">SAMN05216186_1216</name>
</gene>
<reference evidence="2 3" key="1">
    <citation type="submission" date="2016-10" db="EMBL/GenBank/DDBJ databases">
        <authorList>
            <person name="de Groot N.N."/>
        </authorList>
    </citation>
    <scope>NUCLEOTIDE SEQUENCE [LARGE SCALE GENOMIC DNA]</scope>
    <source>
        <strain evidence="2 3">JCM 21544</strain>
    </source>
</reference>
<evidence type="ECO:0000256" key="1">
    <source>
        <dbReference type="SAM" id="Phobius"/>
    </source>
</evidence>
<keyword evidence="1" id="KW-0812">Transmembrane</keyword>
<protein>
    <submittedName>
        <fullName evidence="2">Uncharacterized protein</fullName>
    </submittedName>
</protein>
<dbReference type="EMBL" id="FNFD01000021">
    <property type="protein sequence ID" value="SDL43121.1"/>
    <property type="molecule type" value="Genomic_DNA"/>
</dbReference>